<comment type="caution">
    <text evidence="1">The sequence shown here is derived from an EMBL/GenBank/DDBJ whole genome shotgun (WGS) entry which is preliminary data.</text>
</comment>
<dbReference type="Proteomes" id="UP000634805">
    <property type="component" value="Unassembled WGS sequence"/>
</dbReference>
<evidence type="ECO:0000313" key="1">
    <source>
        <dbReference type="EMBL" id="CAD6493955.1"/>
    </source>
</evidence>
<sequence>MASQKYKFKVEGLVPPRNTRGKNKSMWNDPTEVPRLIKLRKEARDALKGAQPLSRDIVLSIEIHLPVGYNKPGDLDNFVKGICDGLMKCPDDPMLKLDETFEKIEHKKIHPKTFAVIEDDEKIVKITATKAFEDIEEPFYEIAVEGKTELA</sequence>
<dbReference type="InterPro" id="IPR036614">
    <property type="entry name" value="RusA-like_sf"/>
</dbReference>
<gene>
    <name evidence="1" type="ORF">EMLJLAPB_00662</name>
</gene>
<reference evidence="1" key="1">
    <citation type="submission" date="2020-10" db="EMBL/GenBank/DDBJ databases">
        <authorList>
            <person name="Hahn C.J."/>
            <person name="Laso-Perez R."/>
            <person name="Vulcano F."/>
            <person name="Vaziourakis K.-M."/>
            <person name="Stokke R."/>
            <person name="Steen I.H."/>
            <person name="Teske A."/>
            <person name="Boetius A."/>
            <person name="Liebeke M."/>
            <person name="Amann R."/>
            <person name="Knittel K."/>
        </authorList>
    </citation>
    <scope>NUCLEOTIDE SEQUENCE</scope>
    <source>
        <strain evidence="1">Gfbio:e3339647-f889-4370-9287-4fb5cb688e4c:AG392D22_GoMArc1</strain>
    </source>
</reference>
<dbReference type="GO" id="GO:0006310">
    <property type="term" value="P:DNA recombination"/>
    <property type="evidence" value="ECO:0007669"/>
    <property type="project" value="InterPro"/>
</dbReference>
<accession>A0A811TGU0</accession>
<evidence type="ECO:0000313" key="2">
    <source>
        <dbReference type="Proteomes" id="UP000634805"/>
    </source>
</evidence>
<dbReference type="Gene3D" id="3.30.1330.70">
    <property type="entry name" value="Holliday junction resolvase RusA"/>
    <property type="match status" value="1"/>
</dbReference>
<dbReference type="AlphaFoldDB" id="A0A811TGU0"/>
<name>A0A811TGU0_9EURY</name>
<dbReference type="GO" id="GO:0006281">
    <property type="term" value="P:DNA repair"/>
    <property type="evidence" value="ECO:0007669"/>
    <property type="project" value="InterPro"/>
</dbReference>
<dbReference type="EMBL" id="CAJHIS010000016">
    <property type="protein sequence ID" value="CAD6493955.1"/>
    <property type="molecule type" value="Genomic_DNA"/>
</dbReference>
<dbReference type="SUPFAM" id="SSF103084">
    <property type="entry name" value="Holliday junction resolvase RusA"/>
    <property type="match status" value="1"/>
</dbReference>
<proteinExistence type="predicted"/>
<dbReference type="GO" id="GO:0000287">
    <property type="term" value="F:magnesium ion binding"/>
    <property type="evidence" value="ECO:0007669"/>
    <property type="project" value="InterPro"/>
</dbReference>
<protein>
    <submittedName>
        <fullName evidence="1">Uncharacterized protein</fullName>
    </submittedName>
</protein>
<organism evidence="1 2">
    <name type="scientific">Candidatus Argoarchaeum ethanivorans</name>
    <dbReference type="NCBI Taxonomy" id="2608793"/>
    <lineage>
        <taxon>Archaea</taxon>
        <taxon>Methanobacteriati</taxon>
        <taxon>Methanobacteriota</taxon>
        <taxon>Stenosarchaea group</taxon>
        <taxon>Methanomicrobia</taxon>
        <taxon>Methanosarcinales</taxon>
        <taxon>Methanosarcinales incertae sedis</taxon>
        <taxon>GOM Arc I cluster</taxon>
        <taxon>Candidatus Argoarchaeum</taxon>
    </lineage>
</organism>